<dbReference type="Gene3D" id="3.30.70.270">
    <property type="match status" value="2"/>
</dbReference>
<dbReference type="InterPro" id="IPR051320">
    <property type="entry name" value="Viral_Replic_Matur_Polypro"/>
</dbReference>
<dbReference type="SUPFAM" id="SSF56672">
    <property type="entry name" value="DNA/RNA polymerases"/>
    <property type="match status" value="1"/>
</dbReference>
<evidence type="ECO:0000313" key="5">
    <source>
        <dbReference type="EMBL" id="KFR16462.1"/>
    </source>
</evidence>
<evidence type="ECO:0000256" key="1">
    <source>
        <dbReference type="ARBA" id="ARBA00010879"/>
    </source>
</evidence>
<name>A0A091WLE9_OPIHO</name>
<feature type="non-terminal residue" evidence="5">
    <location>
        <position position="1"/>
    </location>
</feature>
<dbReference type="Gene3D" id="3.10.10.10">
    <property type="entry name" value="HIV Type 1 Reverse Transcriptase, subunit A, domain 1"/>
    <property type="match status" value="1"/>
</dbReference>
<dbReference type="STRING" id="30419.A0A091WLE9"/>
<sequence>WCATINTASAFFFIRLVAECRPLFTFTWRGVQYIWNQLPHGGKYIPIICHGLIQTALEKGDAPEHLQYINDIIVWGDTAEAVFEKGDKTVQILLKAGFAIKRSKVKGPAQETQFLGIKWQDGRCQIPMDVINKIAAMSPPTSKKEAEVFLGVVDFWSMHIPNCSQIVSPLYRVTQKKNDFEWGLEPRQTFEQIKQEIALAVARDPVRSGQDVKNMLYTTAGENGPIWSLWQKVPGDTHG</sequence>
<dbReference type="InterPro" id="IPR000477">
    <property type="entry name" value="RT_dom"/>
</dbReference>
<evidence type="ECO:0000256" key="2">
    <source>
        <dbReference type="ARBA" id="ARBA00012180"/>
    </source>
</evidence>
<dbReference type="EC" id="3.1.26.4" evidence="2"/>
<feature type="domain" description="Reverse transcriptase" evidence="4">
    <location>
        <begin position="1"/>
        <end position="119"/>
    </location>
</feature>
<dbReference type="InterPro" id="IPR043502">
    <property type="entry name" value="DNA/RNA_pol_sf"/>
</dbReference>
<dbReference type="InterPro" id="IPR043128">
    <property type="entry name" value="Rev_trsase/Diguanyl_cyclase"/>
</dbReference>
<gene>
    <name evidence="5" type="ORF">N306_12793</name>
</gene>
<dbReference type="PANTHER" id="PTHR33064">
    <property type="entry name" value="POL PROTEIN"/>
    <property type="match status" value="1"/>
</dbReference>
<feature type="chain" id="PRO_5001881208" description="ribonuclease H" evidence="3">
    <location>
        <begin position="21"/>
        <end position="239"/>
    </location>
</feature>
<proteinExistence type="inferred from homology"/>
<reference evidence="5 6" key="1">
    <citation type="submission" date="2014-04" db="EMBL/GenBank/DDBJ databases">
        <title>Genome evolution of avian class.</title>
        <authorList>
            <person name="Zhang G."/>
            <person name="Li C."/>
        </authorList>
    </citation>
    <scope>NUCLEOTIDE SEQUENCE [LARGE SCALE GENOMIC DNA]</scope>
    <source>
        <strain evidence="5">BGI_N306</strain>
    </source>
</reference>
<evidence type="ECO:0000256" key="3">
    <source>
        <dbReference type="SAM" id="SignalP"/>
    </source>
</evidence>
<evidence type="ECO:0000313" key="6">
    <source>
        <dbReference type="Proteomes" id="UP000053605"/>
    </source>
</evidence>
<keyword evidence="6" id="KW-1185">Reference proteome</keyword>
<dbReference type="AlphaFoldDB" id="A0A091WLE9"/>
<dbReference type="PROSITE" id="PS50878">
    <property type="entry name" value="RT_POL"/>
    <property type="match status" value="1"/>
</dbReference>
<comment type="similarity">
    <text evidence="1">Belongs to the beta type-B retroviral polymerase family. HERV class-II K(HML-2) pol subfamily.</text>
</comment>
<dbReference type="Pfam" id="PF00078">
    <property type="entry name" value="RVT_1"/>
    <property type="match status" value="1"/>
</dbReference>
<dbReference type="Proteomes" id="UP000053605">
    <property type="component" value="Unassembled WGS sequence"/>
</dbReference>
<dbReference type="GO" id="GO:0004523">
    <property type="term" value="F:RNA-DNA hybrid ribonuclease activity"/>
    <property type="evidence" value="ECO:0007669"/>
    <property type="project" value="UniProtKB-EC"/>
</dbReference>
<dbReference type="PANTHER" id="PTHR33064:SF29">
    <property type="entry name" value="PEPTIDASE A2 DOMAIN-CONTAINING PROTEIN-RELATED"/>
    <property type="match status" value="1"/>
</dbReference>
<accession>A0A091WLE9</accession>
<dbReference type="PhylomeDB" id="A0A091WLE9"/>
<keyword evidence="3" id="KW-0732">Signal</keyword>
<feature type="non-terminal residue" evidence="5">
    <location>
        <position position="239"/>
    </location>
</feature>
<dbReference type="EMBL" id="KK735904">
    <property type="protein sequence ID" value="KFR16462.1"/>
    <property type="molecule type" value="Genomic_DNA"/>
</dbReference>
<protein>
    <recommendedName>
        <fullName evidence="2">ribonuclease H</fullName>
        <ecNumber evidence="2">3.1.26.4</ecNumber>
    </recommendedName>
</protein>
<feature type="signal peptide" evidence="3">
    <location>
        <begin position="1"/>
        <end position="20"/>
    </location>
</feature>
<evidence type="ECO:0000259" key="4">
    <source>
        <dbReference type="PROSITE" id="PS50878"/>
    </source>
</evidence>
<organism evidence="5 6">
    <name type="scientific">Opisthocomus hoazin</name>
    <name type="common">Hoatzin</name>
    <name type="synonym">Phasianus hoazin</name>
    <dbReference type="NCBI Taxonomy" id="30419"/>
    <lineage>
        <taxon>Eukaryota</taxon>
        <taxon>Metazoa</taxon>
        <taxon>Chordata</taxon>
        <taxon>Craniata</taxon>
        <taxon>Vertebrata</taxon>
        <taxon>Euteleostomi</taxon>
        <taxon>Archelosauria</taxon>
        <taxon>Archosauria</taxon>
        <taxon>Dinosauria</taxon>
        <taxon>Saurischia</taxon>
        <taxon>Theropoda</taxon>
        <taxon>Coelurosauria</taxon>
        <taxon>Aves</taxon>
        <taxon>Neognathae</taxon>
        <taxon>Neoaves</taxon>
        <taxon>Opisthocomiformes</taxon>
        <taxon>Opisthocomidae</taxon>
        <taxon>Opisthocomus</taxon>
    </lineage>
</organism>